<accession>A0A6C0AXH6</accession>
<dbReference type="Pfam" id="PF14295">
    <property type="entry name" value="PAN_4"/>
    <property type="match status" value="2"/>
</dbReference>
<keyword evidence="2" id="KW-0106">Calcium</keyword>
<reference evidence="6" key="1">
    <citation type="journal article" date="2020" name="Nature">
        <title>Giant virus diversity and host interactions through global metagenomics.</title>
        <authorList>
            <person name="Schulz F."/>
            <person name="Roux S."/>
            <person name="Paez-Espino D."/>
            <person name="Jungbluth S."/>
            <person name="Walsh D.A."/>
            <person name="Denef V.J."/>
            <person name="McMahon K.D."/>
            <person name="Konstantinidis K.T."/>
            <person name="Eloe-Fadrosh E.A."/>
            <person name="Kyrpides N.C."/>
            <person name="Woyke T."/>
        </authorList>
    </citation>
    <scope>NUCLEOTIDE SEQUENCE</scope>
    <source>
        <strain evidence="6">GVMAG-S-ERX555965-48</strain>
    </source>
</reference>
<evidence type="ECO:0000256" key="1">
    <source>
        <dbReference type="ARBA" id="ARBA00022723"/>
    </source>
</evidence>
<dbReference type="EMBL" id="MN738770">
    <property type="protein sequence ID" value="QHS83961.1"/>
    <property type="molecule type" value="Genomic_DNA"/>
</dbReference>
<keyword evidence="3" id="KW-1015">Disulfide bond</keyword>
<dbReference type="Gene3D" id="2.60.120.260">
    <property type="entry name" value="Galactose-binding domain-like"/>
    <property type="match status" value="2"/>
</dbReference>
<dbReference type="Gene3D" id="3.50.4.10">
    <property type="entry name" value="Hepatocyte Growth Factor"/>
    <property type="match status" value="2"/>
</dbReference>
<proteinExistence type="predicted"/>
<dbReference type="Pfam" id="PF22633">
    <property type="entry name" value="F5_F8_type_C_2"/>
    <property type="match status" value="1"/>
</dbReference>
<dbReference type="SUPFAM" id="SSF51110">
    <property type="entry name" value="alpha-D-mannose-specific plant lectins"/>
    <property type="match status" value="1"/>
</dbReference>
<dbReference type="InterPro" id="IPR008979">
    <property type="entry name" value="Galactose-bd-like_sf"/>
</dbReference>
<evidence type="ECO:0000256" key="3">
    <source>
        <dbReference type="ARBA" id="ARBA00023157"/>
    </source>
</evidence>
<evidence type="ECO:0000259" key="5">
    <source>
        <dbReference type="SMART" id="SM00607"/>
    </source>
</evidence>
<feature type="region of interest" description="Disordered" evidence="4">
    <location>
        <begin position="1293"/>
        <end position="1313"/>
    </location>
</feature>
<dbReference type="InterPro" id="IPR006585">
    <property type="entry name" value="FTP1"/>
</dbReference>
<evidence type="ECO:0000256" key="4">
    <source>
        <dbReference type="SAM" id="MobiDB-lite"/>
    </source>
</evidence>
<sequence length="1372" mass="153500">MVKNYNNINTTNNIKDNEFISLKQGSTYNKNKNKLRKGTNPAIEGFSGQVKPEDYLSSPLFRKIYKTNNVPPSTIEGFTDEQFDSVDKIKEISQVSDNNNKELEDLYNQFNSKVNEYREEKSRISDITKNYLLRTGSSHSYHGKNVQTDDGVKGFVTNKGVFKRYPDDATYQSSVGKNNCPTSKDLVTIEQTFSNLNSSMSPMIQGSDISSMQNKVRYIRVEHSNQYLHFQELEVYSGDENLAKVTTEIQEQTADENKNFNCSGTVYYGKKYVDGNSGDIASYDDLVQSDYFKLDNSGDFKCANSSFSDGSYSEEREYPPVPISLSTTVSGRASTSTGTVSGQSYGNGTYTISVKDSQHNINSDIENGNLTLMSKQPKIGEILGGTVVSPVYYNTIQVNIVATITYPVTLYFTKVIITGYQSNTAFNPQAISVEGSTDGSTFTTIGGSNQYDASIGNLTFTATSQTELKYIKLTETGNAPYGLWSEIYTYGKEKSTGDPLPGTQKQCICKVQSGGGTVSQSSKGWSGEGSLTIDGNKDDSQIWPNSVHTQNGKDEWVELDLQKEEDVTRVTIYNRPDCCQDRLNGAKIKLLNEKREQVYPSIGLTDERTQEFMIRTVPRGQTCGGEGVNVFVNKYPSVKDEQPSYIGCFNDNSSRTMTWDGAAYMSYDDCKQKAIDNKNTFFALQDTQSDGTSACMLSNNIIKTTSLGEAIANEYTWATNTQSSSESTYYLYLDYSGNLELKDSANNDAVIWQTNTSSNDDDGNDNYIKFKKTDYPGNDIEGKALSRSDCRDYCDDNNECVGYNVSKTSNFCWFKKKLGTRSDTNDWNFFLKGRRTFLVIKNNGDLVLYTGTPNDGTKTKDRKQLWSSNTGDDSGMVVESWKPDKNSSNKYKTNYLLPGQRLDANKLISSNNGKRIAIMQSDGNFVVYKGKTKCVDNKDYIGGASWTNAVYMLNNTLFKTSQGKFVNGDPVKDITPKYTKVQLGDCMQQCQSSNECNSFSFGKENKDDSFDTCYLYRNIPQSTDSNMKMSSYQPNIANPFNIGWEHAGKMGYVDENSVLHEMSDKYKSWKDEYVEYLNTDSKYNEISSGTITDTSNTSAIDQVKDLCSANSECAGFTLNTSNNSYSLKNENMYPIGSKSSNINDVNLYVRKRSVNKVNGCSADIKEISSTQWENYEKGNMYDDNIKCGLSTELDNNRLNELDDELKQVLDKISNKITTISSQNINNDIETKREIMLMDQRFKELESVKKELETVEPHREKDDMLDQTLNRKDQSVLPSLFNYWFKDRQENVSDGGLTSSNEGVQTSSGSASEGVGCENQAACMDDLNTYNQEAFTTLTTPFEDYKEDYSVLALGTLGIIGTMMAFSACSKCK</sequence>
<dbReference type="SUPFAM" id="SSF49785">
    <property type="entry name" value="Galactose-binding domain-like"/>
    <property type="match status" value="2"/>
</dbReference>
<dbReference type="GO" id="GO:0046872">
    <property type="term" value="F:metal ion binding"/>
    <property type="evidence" value="ECO:0007669"/>
    <property type="project" value="UniProtKB-KW"/>
</dbReference>
<organism evidence="6">
    <name type="scientific">viral metagenome</name>
    <dbReference type="NCBI Taxonomy" id="1070528"/>
    <lineage>
        <taxon>unclassified sequences</taxon>
        <taxon>metagenomes</taxon>
        <taxon>organismal metagenomes</taxon>
    </lineage>
</organism>
<dbReference type="SMART" id="SM00607">
    <property type="entry name" value="FTP"/>
    <property type="match status" value="1"/>
</dbReference>
<name>A0A6C0AXH6_9ZZZZ</name>
<protein>
    <recommendedName>
        <fullName evidence="5">Fucolectin tachylectin-4 pentraxin-1 domain-containing protein</fullName>
    </recommendedName>
</protein>
<dbReference type="InterPro" id="IPR036426">
    <property type="entry name" value="Bulb-type_lectin_dom_sf"/>
</dbReference>
<dbReference type="InterPro" id="IPR003609">
    <property type="entry name" value="Pan_app"/>
</dbReference>
<feature type="domain" description="Fucolectin tachylectin-4 pentraxin-1" evidence="5">
    <location>
        <begin position="515"/>
        <end position="639"/>
    </location>
</feature>
<feature type="compositionally biased region" description="Polar residues" evidence="4">
    <location>
        <begin position="1295"/>
        <end position="1310"/>
    </location>
</feature>
<dbReference type="Pfam" id="PF00024">
    <property type="entry name" value="PAN_1"/>
    <property type="match status" value="1"/>
</dbReference>
<dbReference type="Gene3D" id="2.90.10.10">
    <property type="entry name" value="Bulb-type lectin domain"/>
    <property type="match status" value="2"/>
</dbReference>
<evidence type="ECO:0000256" key="2">
    <source>
        <dbReference type="ARBA" id="ARBA00022837"/>
    </source>
</evidence>
<evidence type="ECO:0000313" key="6">
    <source>
        <dbReference type="EMBL" id="QHS83961.1"/>
    </source>
</evidence>
<keyword evidence="1" id="KW-0479">Metal-binding</keyword>